<proteinExistence type="predicted"/>
<accession>A0A9N8JCD5</accession>
<gene>
    <name evidence="2" type="ORF">AWRI4619_LOCUS1096</name>
</gene>
<organism evidence="2 3">
    <name type="scientific">Aureobasidium vineae</name>
    <dbReference type="NCBI Taxonomy" id="2773715"/>
    <lineage>
        <taxon>Eukaryota</taxon>
        <taxon>Fungi</taxon>
        <taxon>Dikarya</taxon>
        <taxon>Ascomycota</taxon>
        <taxon>Pezizomycotina</taxon>
        <taxon>Dothideomycetes</taxon>
        <taxon>Dothideomycetidae</taxon>
        <taxon>Dothideales</taxon>
        <taxon>Saccotheciaceae</taxon>
        <taxon>Aureobasidium</taxon>
    </lineage>
</organism>
<dbReference type="Gene3D" id="3.30.499.10">
    <property type="entry name" value="Aconitase, domain 3"/>
    <property type="match status" value="1"/>
</dbReference>
<dbReference type="Proteomes" id="UP000716446">
    <property type="component" value="Unassembled WGS sequence"/>
</dbReference>
<dbReference type="EMBL" id="CAIJEN010000001">
    <property type="protein sequence ID" value="CAD0082529.1"/>
    <property type="molecule type" value="Genomic_DNA"/>
</dbReference>
<evidence type="ECO:0000313" key="3">
    <source>
        <dbReference type="Proteomes" id="UP000716446"/>
    </source>
</evidence>
<reference evidence="2" key="1">
    <citation type="submission" date="2020-06" db="EMBL/GenBank/DDBJ databases">
        <authorList>
            <person name="Onetto C."/>
        </authorList>
    </citation>
    <scope>NUCLEOTIDE SEQUENCE</scope>
</reference>
<keyword evidence="1" id="KW-0408">Iron</keyword>
<protein>
    <submittedName>
        <fullName evidence="2">Uncharacterized protein</fullName>
    </submittedName>
</protein>
<dbReference type="AlphaFoldDB" id="A0A9N8JCD5"/>
<evidence type="ECO:0000313" key="2">
    <source>
        <dbReference type="EMBL" id="CAD0082529.1"/>
    </source>
</evidence>
<sequence>MTNWETGNYINYAKMSENLSIVRQRMNNRPLTYAEKILYSHLDNPTSKILSVVSRTSSSVPTVLLARTPLLRWPFCSSCPLACPPSLPLPLYVRQGYK</sequence>
<dbReference type="InterPro" id="IPR015931">
    <property type="entry name" value="Acnase/IPM_dHydase_lsu_aba_1/3"/>
</dbReference>
<comment type="caution">
    <text evidence="2">The sequence shown here is derived from an EMBL/GenBank/DDBJ whole genome shotgun (WGS) entry which is preliminary data.</text>
</comment>
<keyword evidence="3" id="KW-1185">Reference proteome</keyword>
<name>A0A9N8JCD5_9PEZI</name>
<evidence type="ECO:0000256" key="1">
    <source>
        <dbReference type="ARBA" id="ARBA00023004"/>
    </source>
</evidence>